<evidence type="ECO:0000313" key="2">
    <source>
        <dbReference type="Proteomes" id="UP000001075"/>
    </source>
</evidence>
<proteinExistence type="predicted"/>
<dbReference type="InParanoid" id="G3HF88"/>
<dbReference type="AlphaFoldDB" id="G3HF88"/>
<organism evidence="1 2">
    <name type="scientific">Cricetulus griseus</name>
    <name type="common">Chinese hamster</name>
    <name type="synonym">Cricetulus barabensis griseus</name>
    <dbReference type="NCBI Taxonomy" id="10029"/>
    <lineage>
        <taxon>Eukaryota</taxon>
        <taxon>Metazoa</taxon>
        <taxon>Chordata</taxon>
        <taxon>Craniata</taxon>
        <taxon>Vertebrata</taxon>
        <taxon>Euteleostomi</taxon>
        <taxon>Mammalia</taxon>
        <taxon>Eutheria</taxon>
        <taxon>Euarchontoglires</taxon>
        <taxon>Glires</taxon>
        <taxon>Rodentia</taxon>
        <taxon>Myomorpha</taxon>
        <taxon>Muroidea</taxon>
        <taxon>Cricetidae</taxon>
        <taxon>Cricetinae</taxon>
        <taxon>Cricetulus</taxon>
    </lineage>
</organism>
<sequence>MQDSPMQEAPNRQHQSQLQRVTVIASEMYREPDTLTFGLKLGWNPELASAIWPHPARHHSDFTDNNDCATIKPTSEHFTPALTNLLILEHSYPWGSPHGVAFYGLSELCSFPLLSNTPADCPSRTTQAAPTFWLCECSAQVWV</sequence>
<reference evidence="2" key="1">
    <citation type="journal article" date="2011" name="Nat. Biotechnol.">
        <title>The genomic sequence of the Chinese hamster ovary (CHO)-K1 cell line.</title>
        <authorList>
            <person name="Xu X."/>
            <person name="Nagarajan H."/>
            <person name="Lewis N.E."/>
            <person name="Pan S."/>
            <person name="Cai Z."/>
            <person name="Liu X."/>
            <person name="Chen W."/>
            <person name="Xie M."/>
            <person name="Wang W."/>
            <person name="Hammond S."/>
            <person name="Andersen M.R."/>
            <person name="Neff N."/>
            <person name="Passarelli B."/>
            <person name="Koh W."/>
            <person name="Fan H.C."/>
            <person name="Wang J."/>
            <person name="Gui Y."/>
            <person name="Lee K.H."/>
            <person name="Betenbaugh M.J."/>
            <person name="Quake S.R."/>
            <person name="Famili I."/>
            <person name="Palsson B.O."/>
            <person name="Wang J."/>
        </authorList>
    </citation>
    <scope>NUCLEOTIDE SEQUENCE [LARGE SCALE GENOMIC DNA]</scope>
    <source>
        <strain evidence="2">CHO K1 cell line</strain>
    </source>
</reference>
<evidence type="ECO:0000313" key="1">
    <source>
        <dbReference type="EMBL" id="EGV99512.1"/>
    </source>
</evidence>
<accession>G3HF88</accession>
<dbReference type="Proteomes" id="UP000001075">
    <property type="component" value="Unassembled WGS sequence"/>
</dbReference>
<gene>
    <name evidence="1" type="ORF">I79_009244</name>
</gene>
<name>G3HF88_CRIGR</name>
<protein>
    <submittedName>
        <fullName evidence="1">Uncharacterized protein</fullName>
    </submittedName>
</protein>
<dbReference type="EMBL" id="JH000325">
    <property type="protein sequence ID" value="EGV99512.1"/>
    <property type="molecule type" value="Genomic_DNA"/>
</dbReference>